<keyword evidence="5" id="KW-0408">Iron</keyword>
<dbReference type="SUPFAM" id="SSF54909">
    <property type="entry name" value="Dimeric alpha+beta barrel"/>
    <property type="match status" value="1"/>
</dbReference>
<dbReference type="EMBL" id="CP016076">
    <property type="protein sequence ID" value="APU14932.1"/>
    <property type="molecule type" value="Genomic_DNA"/>
</dbReference>
<evidence type="ECO:0000256" key="2">
    <source>
        <dbReference type="ARBA" id="ARBA00022559"/>
    </source>
</evidence>
<protein>
    <submittedName>
        <fullName evidence="9">Dyp-type peroxidase family</fullName>
    </submittedName>
</protein>
<evidence type="ECO:0000256" key="4">
    <source>
        <dbReference type="ARBA" id="ARBA00023002"/>
    </source>
</evidence>
<feature type="compositionally biased region" description="Pro residues" evidence="7">
    <location>
        <begin position="17"/>
        <end position="29"/>
    </location>
</feature>
<name>A0AAC9PSF0_9PSEU</name>
<keyword evidence="2 9" id="KW-0575">Peroxidase</keyword>
<gene>
    <name evidence="9" type="ORF">UA74_14370</name>
</gene>
<dbReference type="RefSeq" id="WP_232237760.1">
    <property type="nucleotide sequence ID" value="NZ_CP016076.1"/>
</dbReference>
<sequence>MPDSSTSTDSAQTTVPSPRPGPTARPVPPENVLEGHEVWRHVQPGLVYPSPHALFATFWRAPNGSPVTRALLSGVMSTVRETIHERYGDANTTAVVGVGFRLWLEICEQEGVAPPTGMTMLFPSASSDAGSTSDVFERSRGTFADSQADLWFHLKSDRDGDCAAVFELVSELLADSGCVDPARTVSQEAATKSVRKDKLGGKVLGCRFSENLNNPTDPVTIEGHTIVGNEDPAYAGSSFVLAQRFAFNWDHILNMGPDQIEDLVGRTAEDIIVPTRDERSHIKCSRAQGDAGDTMRILRLGLPYGTSDAVSRDDLRRKGASLRDEHGVYFAGYAKDVRVLESIMSTQIGDQPGYMADRLLTSAHADIGGFYFIPSQTALELAPITLANLSDVGWDEFPGMDWNRLDRHFTERSRNGYMYYNHRDYLFRMTTMAGDDRQRFLPPSKRVLRLLSKTFSRWQDNWYFDRVQPEPGHLSVLVAKEFGAERAAEIMNRPVTERMGWAVKLSLGSVFASKEYGFRGRTTDAAGNWVNGADTYHLDPLEIIVGGMPALGLGQGKYVVDYIRQDEKLGNFFRNLGHASGVGHVVPDYQRLLDHGLGGLIDDVATRLAEATDEQKRQFYLATRLALEGVQAHCLAFADLAADTAAELPVSLETERRNLTDVEARMRRLAVNPPESLVEATQLIFTLHSCLHLIGEPTAIGRLDQLLQPFYDRDLALGEIDDDQAQEIIDCLWVKLGESVLWNRMFVDDHQPDGNMAMGGAAGNYPQGGSNNQWVQQITVGGTLADDEPGAGRPAYNRMTMLCLRAARRLPLNAPCLSLRVRSDIPQEYLDESALALISGGAHPILINDEKVIPGLVRSGEDIGAGRGPTEFTPVAEKAGEKWRSTVPLSVARDYACDGCYEPQFVGKNWFTLGNVNTLQVLEATLNQGKSWLTAGPMFFRGQRVSFTSPKPGEIASFDEVLDLFFTHLSWMYAKQADGMLGLYGQMSDVCPSPLLSVFVDDCVEKGMDYYAGGARYNVIAPCFTALPNAINSLYAVRRLVFDPTTAVTSLPELVEALMCDWGESMVEPFVSTLAGEGRIAERAERFRDIRAAALVLPKYGRGNPEVDSFGNDFLQRMSTTVLGVFTDPAAPTARTMVELAGRYGTAEHPFGLQMQPGVGTFENYLEFGAAAGASAEGRRAGEPLATDLSPTPSPGDRPVDHQDAEFLTVLKSLSGAGSAELWDTAPTDFNIREDFDLGVLKEVLRTFAQGAGSNLLTVTCANPETFAAACRDPEKYDLLRVRMGGWSEFFISMFPEHQRTHERRPFSVEPMR</sequence>
<dbReference type="SUPFAM" id="SSF51998">
    <property type="entry name" value="PFL-like glycyl radical enzymes"/>
    <property type="match status" value="1"/>
</dbReference>
<evidence type="ECO:0000256" key="5">
    <source>
        <dbReference type="ARBA" id="ARBA00023004"/>
    </source>
</evidence>
<accession>A0AAC9PSF0</accession>
<dbReference type="GO" id="GO:0005829">
    <property type="term" value="C:cytosol"/>
    <property type="evidence" value="ECO:0007669"/>
    <property type="project" value="TreeGrafter"/>
</dbReference>
<reference evidence="10" key="1">
    <citation type="submission" date="2016-06" db="EMBL/GenBank/DDBJ databases">
        <title>Complete genome sequence of Actinoalloteichus fjordicus DSM 46855 (=ADI127-17), type strain of the new species Actinoalloteichus fjordicus.</title>
        <authorList>
            <person name="Ruckert C."/>
            <person name="Nouioui I."/>
            <person name="Willmese J."/>
            <person name="van Wezel G."/>
            <person name="Klenk H.-P."/>
            <person name="Kalinowski J."/>
            <person name="Zotchev S.B."/>
        </authorList>
    </citation>
    <scope>NUCLEOTIDE SEQUENCE [LARGE SCALE GENOMIC DNA]</scope>
    <source>
        <strain evidence="10">ADI127-7</strain>
    </source>
</reference>
<evidence type="ECO:0000313" key="9">
    <source>
        <dbReference type="EMBL" id="APU14932.1"/>
    </source>
</evidence>
<comment type="cofactor">
    <cofactor evidence="1">
        <name>heme b</name>
        <dbReference type="ChEBI" id="CHEBI:60344"/>
    </cofactor>
</comment>
<dbReference type="PROSITE" id="PS51554">
    <property type="entry name" value="PFL"/>
    <property type="match status" value="1"/>
</dbReference>
<evidence type="ECO:0000259" key="8">
    <source>
        <dbReference type="PROSITE" id="PS51554"/>
    </source>
</evidence>
<evidence type="ECO:0000313" key="10">
    <source>
        <dbReference type="Proteomes" id="UP000185511"/>
    </source>
</evidence>
<feature type="compositionally biased region" description="Low complexity" evidence="7">
    <location>
        <begin position="1"/>
        <end position="16"/>
    </location>
</feature>
<dbReference type="InterPro" id="IPR051215">
    <property type="entry name" value="GRE"/>
</dbReference>
<keyword evidence="4" id="KW-0560">Oxidoreductase</keyword>
<dbReference type="InterPro" id="IPR011008">
    <property type="entry name" value="Dimeric_a/b-barrel"/>
</dbReference>
<feature type="region of interest" description="Disordered" evidence="7">
    <location>
        <begin position="1177"/>
        <end position="1198"/>
    </location>
</feature>
<dbReference type="Gene3D" id="3.20.70.20">
    <property type="match status" value="1"/>
</dbReference>
<dbReference type="KEGG" id="acad:UA74_14370"/>
<dbReference type="NCBIfam" id="TIGR01413">
    <property type="entry name" value="Dyp_perox_fam"/>
    <property type="match status" value="1"/>
</dbReference>
<proteinExistence type="inferred from homology"/>
<dbReference type="Proteomes" id="UP000185511">
    <property type="component" value="Chromosome"/>
</dbReference>
<dbReference type="Pfam" id="PF02901">
    <property type="entry name" value="PFL-like"/>
    <property type="match status" value="1"/>
</dbReference>
<dbReference type="InterPro" id="IPR048328">
    <property type="entry name" value="Dyp_perox_C"/>
</dbReference>
<dbReference type="PANTHER" id="PTHR43641:SF2">
    <property type="entry name" value="DEHYDRATASE YBIW-RELATED"/>
    <property type="match status" value="1"/>
</dbReference>
<dbReference type="InterPro" id="IPR006314">
    <property type="entry name" value="Dyp_peroxidase"/>
</dbReference>
<evidence type="ECO:0000256" key="1">
    <source>
        <dbReference type="ARBA" id="ARBA00001970"/>
    </source>
</evidence>
<dbReference type="PANTHER" id="PTHR43641">
    <property type="entry name" value="FORMATE ACETYLTRANSFERASE 3-RELATED"/>
    <property type="match status" value="1"/>
</dbReference>
<dbReference type="GO" id="GO:0046872">
    <property type="term" value="F:metal ion binding"/>
    <property type="evidence" value="ECO:0007669"/>
    <property type="project" value="UniProtKB-KW"/>
</dbReference>
<evidence type="ECO:0000256" key="3">
    <source>
        <dbReference type="ARBA" id="ARBA00022723"/>
    </source>
</evidence>
<evidence type="ECO:0000256" key="6">
    <source>
        <dbReference type="ARBA" id="ARBA00025737"/>
    </source>
</evidence>
<dbReference type="PROSITE" id="PS51404">
    <property type="entry name" value="DYP_PEROXIDASE"/>
    <property type="match status" value="1"/>
</dbReference>
<dbReference type="Pfam" id="PF20628">
    <property type="entry name" value="Dyp_perox_C"/>
    <property type="match status" value="1"/>
</dbReference>
<dbReference type="GO" id="GO:0020037">
    <property type="term" value="F:heme binding"/>
    <property type="evidence" value="ECO:0007669"/>
    <property type="project" value="InterPro"/>
</dbReference>
<feature type="region of interest" description="Disordered" evidence="7">
    <location>
        <begin position="1"/>
        <end position="30"/>
    </location>
</feature>
<keyword evidence="3" id="KW-0479">Metal-binding</keyword>
<evidence type="ECO:0000256" key="7">
    <source>
        <dbReference type="SAM" id="MobiDB-lite"/>
    </source>
</evidence>
<feature type="domain" description="PFL" evidence="8">
    <location>
        <begin position="445"/>
        <end position="1180"/>
    </location>
</feature>
<keyword evidence="10" id="KW-1185">Reference proteome</keyword>
<comment type="similarity">
    <text evidence="6">Belongs to the DyP-type peroxidase family.</text>
</comment>
<organism evidence="9 10">
    <name type="scientific">Actinoalloteichus fjordicus</name>
    <dbReference type="NCBI Taxonomy" id="1612552"/>
    <lineage>
        <taxon>Bacteria</taxon>
        <taxon>Bacillati</taxon>
        <taxon>Actinomycetota</taxon>
        <taxon>Actinomycetes</taxon>
        <taxon>Pseudonocardiales</taxon>
        <taxon>Pseudonocardiaceae</taxon>
        <taxon>Actinoalloteichus</taxon>
    </lineage>
</organism>
<dbReference type="GO" id="GO:0004601">
    <property type="term" value="F:peroxidase activity"/>
    <property type="evidence" value="ECO:0007669"/>
    <property type="project" value="UniProtKB-KW"/>
</dbReference>
<dbReference type="InterPro" id="IPR004184">
    <property type="entry name" value="PFL_dom"/>
</dbReference>